<keyword evidence="2" id="KW-1185">Reference proteome</keyword>
<dbReference type="Proteomes" id="UP000250043">
    <property type="component" value="Unassembled WGS sequence"/>
</dbReference>
<name>A0A8E2AWU5_9APHY</name>
<evidence type="ECO:0000313" key="1">
    <source>
        <dbReference type="EMBL" id="OCH88117.1"/>
    </source>
</evidence>
<reference evidence="1 2" key="1">
    <citation type="submission" date="2016-07" db="EMBL/GenBank/DDBJ databases">
        <title>Draft genome of the white-rot fungus Obba rivulosa 3A-2.</title>
        <authorList>
            <consortium name="DOE Joint Genome Institute"/>
            <person name="Miettinen O."/>
            <person name="Riley R."/>
            <person name="Acob R."/>
            <person name="Barry K."/>
            <person name="Cullen D."/>
            <person name="De Vries R."/>
            <person name="Hainaut M."/>
            <person name="Hatakka A."/>
            <person name="Henrissat B."/>
            <person name="Hilden K."/>
            <person name="Kuo R."/>
            <person name="Labutti K."/>
            <person name="Lipzen A."/>
            <person name="Makela M.R."/>
            <person name="Sandor L."/>
            <person name="Spatafora J.W."/>
            <person name="Grigoriev I.V."/>
            <person name="Hibbett D.S."/>
        </authorList>
    </citation>
    <scope>NUCLEOTIDE SEQUENCE [LARGE SCALE GENOMIC DNA]</scope>
    <source>
        <strain evidence="1 2">3A-2</strain>
    </source>
</reference>
<proteinExistence type="predicted"/>
<accession>A0A8E2AWU5</accession>
<gene>
    <name evidence="1" type="ORF">OBBRIDRAFT_889345</name>
</gene>
<sequence length="246" mass="27247">MSQAQVDISHWVYSDQDDRIRRFEKSVKEGNAHLAESSKLMEMAETFGYKPHGEVFEADIRVRAQQEILTRCYPKQRMPIGVRAAAEFQHRAQSLYYKLKRKLAHLRAEGLMGLAEGECLDPSALQCESPEPTDLELIDNVSPSPPTSIHNAVVNVGDEMTRLRGSTIFSASSAFDWDKKSLGEEPFSATESEGSGRSSEFGVCMVTGALQLGNAGLTSRELQDIYMRDYAHSLSPAEVEVVQGSS</sequence>
<evidence type="ECO:0000313" key="2">
    <source>
        <dbReference type="Proteomes" id="UP000250043"/>
    </source>
</evidence>
<organism evidence="1 2">
    <name type="scientific">Obba rivulosa</name>
    <dbReference type="NCBI Taxonomy" id="1052685"/>
    <lineage>
        <taxon>Eukaryota</taxon>
        <taxon>Fungi</taxon>
        <taxon>Dikarya</taxon>
        <taxon>Basidiomycota</taxon>
        <taxon>Agaricomycotina</taxon>
        <taxon>Agaricomycetes</taxon>
        <taxon>Polyporales</taxon>
        <taxon>Gelatoporiaceae</taxon>
        <taxon>Obba</taxon>
    </lineage>
</organism>
<dbReference type="EMBL" id="KV722462">
    <property type="protein sequence ID" value="OCH88117.1"/>
    <property type="molecule type" value="Genomic_DNA"/>
</dbReference>
<protein>
    <submittedName>
        <fullName evidence="1">Uncharacterized protein</fullName>
    </submittedName>
</protein>
<dbReference type="AlphaFoldDB" id="A0A8E2AWU5"/>